<keyword evidence="2" id="KW-1185">Reference proteome</keyword>
<comment type="caution">
    <text evidence="1">The sequence shown here is derived from an EMBL/GenBank/DDBJ whole genome shotgun (WGS) entry which is preliminary data.</text>
</comment>
<dbReference type="RefSeq" id="WP_317547857.1">
    <property type="nucleotide sequence ID" value="NZ_JAWLKE010000003.1"/>
</dbReference>
<accession>A0ABU4AVU4</accession>
<evidence type="ECO:0000313" key="1">
    <source>
        <dbReference type="EMBL" id="MDV6230366.1"/>
    </source>
</evidence>
<dbReference type="Proteomes" id="UP001185899">
    <property type="component" value="Unassembled WGS sequence"/>
</dbReference>
<gene>
    <name evidence="1" type="ORF">R3P95_07385</name>
</gene>
<proteinExistence type="predicted"/>
<evidence type="ECO:0000313" key="2">
    <source>
        <dbReference type="Proteomes" id="UP001185899"/>
    </source>
</evidence>
<organism evidence="1 2">
    <name type="scientific">Rhodococcus cercidiphylli</name>
    <dbReference type="NCBI Taxonomy" id="489916"/>
    <lineage>
        <taxon>Bacteria</taxon>
        <taxon>Bacillati</taxon>
        <taxon>Actinomycetota</taxon>
        <taxon>Actinomycetes</taxon>
        <taxon>Mycobacteriales</taxon>
        <taxon>Nocardiaceae</taxon>
        <taxon>Rhodococcus</taxon>
    </lineage>
</organism>
<reference evidence="1 2" key="1">
    <citation type="submission" date="2023-10" db="EMBL/GenBank/DDBJ databases">
        <title>Development of a sustainable strategy for remediation of hydrocarbon-contaminated territories based on the waste exchange concept.</title>
        <authorList>
            <person name="Krivoruchko A."/>
        </authorList>
    </citation>
    <scope>NUCLEOTIDE SEQUENCE [LARGE SCALE GENOMIC DNA]</scope>
    <source>
        <strain evidence="1 2">IEGM 1322</strain>
    </source>
</reference>
<dbReference type="EMBL" id="JAWLKE010000003">
    <property type="protein sequence ID" value="MDV6230366.1"/>
    <property type="molecule type" value="Genomic_DNA"/>
</dbReference>
<sequence>MKVLRVHETLGDSETYGGIDAGDAFLPHRDSRVKGPANVVPATAFWLTRARMADVPAPTSLGSHAVVVLSGEVRVDVRDRSPAVLTAGDLVFANVASPETLTMTWDGFAWLLYLALDDWLPEAGDNEARPDPAVRQGRPSLTWIYDDGGTSRTEPLRWPSDLAPVPPVEQWPRSLGAFVTRRDYGEDGYVPGVWHNGPRPQLGVTLNGRAENETGDGTVTSPVAGDIAYIDDVTGAGHVTRGLGDRWMLFVTVDPEHLRFVPEK</sequence>
<name>A0ABU4AVU4_9NOCA</name>
<protein>
    <submittedName>
        <fullName evidence="1">Uncharacterized protein</fullName>
    </submittedName>
</protein>